<dbReference type="Proteomes" id="UP000018620">
    <property type="component" value="Segment"/>
</dbReference>
<evidence type="ECO:0000313" key="1">
    <source>
        <dbReference type="EMBL" id="AGZ17489.1"/>
    </source>
</evidence>
<dbReference type="EMBL" id="KF550303">
    <property type="protein sequence ID" value="AGZ17489.1"/>
    <property type="molecule type" value="Genomic_DNA"/>
</dbReference>
<accession>V5KSA5</accession>
<keyword evidence="2" id="KW-1185">Reference proteome</keyword>
<proteinExistence type="predicted"/>
<organism evidence="1 2">
    <name type="scientific">Escherichia phage 4MG</name>
    <dbReference type="NCBI Taxonomy" id="1391428"/>
    <lineage>
        <taxon>Viruses</taxon>
        <taxon>Duplodnaviria</taxon>
        <taxon>Heunggongvirae</taxon>
        <taxon>Uroviricota</taxon>
        <taxon>Caudoviricetes</taxon>
        <taxon>Vequintavirinae</taxon>
        <taxon>Seunavirus</taxon>
        <taxon>Seunavirus 4MG</taxon>
    </lineage>
</organism>
<gene>
    <name evidence="1" type="ORF">4MG_015</name>
</gene>
<name>V5KSA5_9CAUD</name>
<reference evidence="1 2" key="1">
    <citation type="journal article" date="2014" name="Arch. Virol.">
        <title>Complete genome sequence of enterobacteria phage 4MG, a new member of the subgroup "PVP-SE1-like phage" of the "rV5-like viruses".</title>
        <authorList>
            <person name="Kim M."/>
            <person name="Heu S."/>
            <person name="Ryu S."/>
        </authorList>
    </citation>
    <scope>NUCLEOTIDE SEQUENCE [LARGE SCALE GENOMIC DNA]</scope>
</reference>
<protein>
    <submittedName>
        <fullName evidence="1">Hyphothetical protein</fullName>
    </submittedName>
</protein>
<dbReference type="RefSeq" id="YP_008857231.1">
    <property type="nucleotide sequence ID" value="NC_022968.1"/>
</dbReference>
<dbReference type="KEGG" id="vg:17776265"/>
<sequence length="118" mass="13474">MKVKGTQTTVQTVDVELGGDAIKTVVYSREIDYLAKALQEKLLHKFLHSLEPKFTGSRTVRKGYGRYDGKLVLVHVDADWNYHNNVGEDEDIRALTDEEEVLFKMISGVSEYIENLKK</sequence>
<evidence type="ECO:0000313" key="2">
    <source>
        <dbReference type="Proteomes" id="UP000018620"/>
    </source>
</evidence>
<dbReference type="OrthoDB" id="26265at10239"/>